<keyword evidence="1" id="KW-0812">Transmembrane</keyword>
<evidence type="ECO:0000256" key="1">
    <source>
        <dbReference type="SAM" id="Phobius"/>
    </source>
</evidence>
<keyword evidence="3" id="KW-1185">Reference proteome</keyword>
<keyword evidence="1" id="KW-0472">Membrane</keyword>
<feature type="transmembrane region" description="Helical" evidence="1">
    <location>
        <begin position="55"/>
        <end position="85"/>
    </location>
</feature>
<keyword evidence="1" id="KW-1133">Transmembrane helix</keyword>
<feature type="transmembrane region" description="Helical" evidence="1">
    <location>
        <begin position="97"/>
        <end position="116"/>
    </location>
</feature>
<evidence type="ECO:0000313" key="2">
    <source>
        <dbReference type="EMBL" id="MBN6104894.1"/>
    </source>
</evidence>
<dbReference type="Proteomes" id="UP000695802">
    <property type="component" value="Unassembled WGS sequence"/>
</dbReference>
<protein>
    <submittedName>
        <fullName evidence="2">Uncharacterized protein</fullName>
    </submittedName>
</protein>
<feature type="transmembrane region" description="Helical" evidence="1">
    <location>
        <begin position="20"/>
        <end position="43"/>
    </location>
</feature>
<gene>
    <name evidence="2" type="ORF">JR064_22265</name>
</gene>
<evidence type="ECO:0000313" key="3">
    <source>
        <dbReference type="Proteomes" id="UP000695802"/>
    </source>
</evidence>
<dbReference type="EMBL" id="JAFIWB010000045">
    <property type="protein sequence ID" value="MBN6104894.1"/>
    <property type="molecule type" value="Genomic_DNA"/>
</dbReference>
<feature type="transmembrane region" description="Helical" evidence="1">
    <location>
        <begin position="128"/>
        <end position="147"/>
    </location>
</feature>
<organism evidence="2 3">
    <name type="scientific">Xanthomonas bonasiae</name>
    <dbReference type="NCBI Taxonomy" id="2810351"/>
    <lineage>
        <taxon>Bacteria</taxon>
        <taxon>Pseudomonadati</taxon>
        <taxon>Pseudomonadota</taxon>
        <taxon>Gammaproteobacteria</taxon>
        <taxon>Lysobacterales</taxon>
        <taxon>Lysobacteraceae</taxon>
        <taxon>Xanthomonas</taxon>
    </lineage>
</organism>
<sequence length="151" mass="15730">MPDAADAVDPLHPGLVRTGVVLAFLIGGPPLGTFVVALPLLLFGALDGGDAPIDALAGALAISLFSYLFGAVPALLTGAVAAWYWPRLHGWRAHARIGVVGLLLSLICLGIAFAVLDTRRDFIETFTMALLCSLPGFVGATLVSRLLQALR</sequence>
<name>A0ABS3B9Z3_9XANT</name>
<reference evidence="2 3" key="1">
    <citation type="submission" date="2021-02" db="EMBL/GenBank/DDBJ databases">
        <title>Taxonomically Unique Crown Gall-Associated Xanthomonas Stains Have Deficiency in Virulence Repertories.</title>
        <authorList>
            <person name="Mafakheri H."/>
            <person name="Taghavi S.M."/>
            <person name="Dimkic I."/>
            <person name="Nemanja K."/>
            <person name="Osdaghi E."/>
        </authorList>
    </citation>
    <scope>NUCLEOTIDE SEQUENCE [LARGE SCALE GENOMIC DNA]</scope>
    <source>
        <strain evidence="2 3">FX4</strain>
    </source>
</reference>
<accession>A0ABS3B9Z3</accession>
<comment type="caution">
    <text evidence="2">The sequence shown here is derived from an EMBL/GenBank/DDBJ whole genome shotgun (WGS) entry which is preliminary data.</text>
</comment>
<proteinExistence type="predicted"/>